<protein>
    <submittedName>
        <fullName evidence="1">Uncharacterized protein</fullName>
    </submittedName>
</protein>
<name>A0A2P2K4N7_RHIMU</name>
<dbReference type="AlphaFoldDB" id="A0A2P2K4N7"/>
<evidence type="ECO:0000313" key="1">
    <source>
        <dbReference type="EMBL" id="MBX00688.1"/>
    </source>
</evidence>
<dbReference type="EMBL" id="GGEC01020204">
    <property type="protein sequence ID" value="MBX00688.1"/>
    <property type="molecule type" value="Transcribed_RNA"/>
</dbReference>
<proteinExistence type="predicted"/>
<accession>A0A2P2K4N7</accession>
<sequence length="81" mass="9412">MCYSCPLCNALFIDWQLSVNFSAIMWRHGNLGMLKQQQKKDSARVPGLLSVAIILDDQLQRNQLINRNSVFYAVFFHPCFF</sequence>
<reference evidence="1" key="1">
    <citation type="submission" date="2018-02" db="EMBL/GenBank/DDBJ databases">
        <title>Rhizophora mucronata_Transcriptome.</title>
        <authorList>
            <person name="Meera S.P."/>
            <person name="Sreeshan A."/>
            <person name="Augustine A."/>
        </authorList>
    </citation>
    <scope>NUCLEOTIDE SEQUENCE</scope>
    <source>
        <tissue evidence="1">Leaf</tissue>
    </source>
</reference>
<organism evidence="1">
    <name type="scientific">Rhizophora mucronata</name>
    <name type="common">Asiatic mangrove</name>
    <dbReference type="NCBI Taxonomy" id="61149"/>
    <lineage>
        <taxon>Eukaryota</taxon>
        <taxon>Viridiplantae</taxon>
        <taxon>Streptophyta</taxon>
        <taxon>Embryophyta</taxon>
        <taxon>Tracheophyta</taxon>
        <taxon>Spermatophyta</taxon>
        <taxon>Magnoliopsida</taxon>
        <taxon>eudicotyledons</taxon>
        <taxon>Gunneridae</taxon>
        <taxon>Pentapetalae</taxon>
        <taxon>rosids</taxon>
        <taxon>fabids</taxon>
        <taxon>Malpighiales</taxon>
        <taxon>Rhizophoraceae</taxon>
        <taxon>Rhizophora</taxon>
    </lineage>
</organism>